<protein>
    <submittedName>
        <fullName evidence="2">Uncharacterized protein</fullName>
    </submittedName>
</protein>
<gene>
    <name evidence="2" type="ORF">EDS130_LOCUS936</name>
    <name evidence="3" type="ORF">XAT740_LOCUS23518</name>
</gene>
<comment type="caution">
    <text evidence="2">The sequence shown here is derived from an EMBL/GenBank/DDBJ whole genome shotgun (WGS) entry which is preliminary data.</text>
</comment>
<evidence type="ECO:0000313" key="4">
    <source>
        <dbReference type="Proteomes" id="UP000663828"/>
    </source>
</evidence>
<proteinExistence type="predicted"/>
<evidence type="ECO:0000256" key="1">
    <source>
        <dbReference type="SAM" id="Phobius"/>
    </source>
</evidence>
<dbReference type="EMBL" id="CAJNOR010001781">
    <property type="protein sequence ID" value="CAF1198174.1"/>
    <property type="molecule type" value="Genomic_DNA"/>
</dbReference>
<keyword evidence="4" id="KW-1185">Reference proteome</keyword>
<keyword evidence="1" id="KW-0472">Membrane</keyword>
<feature type="transmembrane region" description="Helical" evidence="1">
    <location>
        <begin position="107"/>
        <end position="126"/>
    </location>
</feature>
<dbReference type="OrthoDB" id="9995227at2759"/>
<feature type="transmembrane region" description="Helical" evidence="1">
    <location>
        <begin position="138"/>
        <end position="158"/>
    </location>
</feature>
<keyword evidence="1" id="KW-1133">Transmembrane helix</keyword>
<feature type="transmembrane region" description="Helical" evidence="1">
    <location>
        <begin position="12"/>
        <end position="36"/>
    </location>
</feature>
<accession>A0A813N7P0</accession>
<evidence type="ECO:0000313" key="5">
    <source>
        <dbReference type="Proteomes" id="UP000663852"/>
    </source>
</evidence>
<sequence length="180" mass="19682">MTLKSEIPGLAITGCVLCGLVALIHIYIFILEAILWRKRAAKVFRLPQSIVEANAGLAANQGFYNLLLAVGLIWGLAELNGSILLFFSAAIFTAGIVGVITASPRILFVQVIPAIMSFIFVDFGFFPTKNWSYWRHPLYLLIILIGAGLVTVVLSLIIKKYFLGTDSNTPSKLAPQDVEL</sequence>
<dbReference type="InterPro" id="IPR009732">
    <property type="entry name" value="DUF1304"/>
</dbReference>
<keyword evidence="1" id="KW-0812">Transmembrane</keyword>
<dbReference type="PANTHER" id="PTHR38446:SF1">
    <property type="entry name" value="BLL0914 PROTEIN"/>
    <property type="match status" value="1"/>
</dbReference>
<dbReference type="EMBL" id="CAJNOJ010000002">
    <property type="protein sequence ID" value="CAF0728754.1"/>
    <property type="molecule type" value="Genomic_DNA"/>
</dbReference>
<feature type="transmembrane region" description="Helical" evidence="1">
    <location>
        <begin position="57"/>
        <end position="77"/>
    </location>
</feature>
<dbReference type="Proteomes" id="UP000663852">
    <property type="component" value="Unassembled WGS sequence"/>
</dbReference>
<dbReference type="PANTHER" id="PTHR38446">
    <property type="entry name" value="BLL0914 PROTEIN"/>
    <property type="match status" value="1"/>
</dbReference>
<reference evidence="2" key="1">
    <citation type="submission" date="2021-02" db="EMBL/GenBank/DDBJ databases">
        <authorList>
            <person name="Nowell W R."/>
        </authorList>
    </citation>
    <scope>NUCLEOTIDE SEQUENCE</scope>
</reference>
<feature type="transmembrane region" description="Helical" evidence="1">
    <location>
        <begin position="83"/>
        <end position="100"/>
    </location>
</feature>
<name>A0A813N7P0_ADIRI</name>
<dbReference type="AlphaFoldDB" id="A0A813N7P0"/>
<organism evidence="2 5">
    <name type="scientific">Adineta ricciae</name>
    <name type="common">Rotifer</name>
    <dbReference type="NCBI Taxonomy" id="249248"/>
    <lineage>
        <taxon>Eukaryota</taxon>
        <taxon>Metazoa</taxon>
        <taxon>Spiralia</taxon>
        <taxon>Gnathifera</taxon>
        <taxon>Rotifera</taxon>
        <taxon>Eurotatoria</taxon>
        <taxon>Bdelloidea</taxon>
        <taxon>Adinetida</taxon>
        <taxon>Adinetidae</taxon>
        <taxon>Adineta</taxon>
    </lineage>
</organism>
<evidence type="ECO:0000313" key="3">
    <source>
        <dbReference type="EMBL" id="CAF1198174.1"/>
    </source>
</evidence>
<dbReference type="Pfam" id="PF06993">
    <property type="entry name" value="DUF1304"/>
    <property type="match status" value="1"/>
</dbReference>
<evidence type="ECO:0000313" key="2">
    <source>
        <dbReference type="EMBL" id="CAF0728754.1"/>
    </source>
</evidence>
<dbReference type="Proteomes" id="UP000663828">
    <property type="component" value="Unassembled WGS sequence"/>
</dbReference>